<dbReference type="Proteomes" id="UP000032679">
    <property type="component" value="Unassembled WGS sequence"/>
</dbReference>
<protein>
    <submittedName>
        <fullName evidence="2">Uncharacterized protein</fullName>
    </submittedName>
</protein>
<gene>
    <name evidence="2" type="ORF">Tasa_048_143</name>
</gene>
<keyword evidence="1" id="KW-0472">Membrane</keyword>
<keyword evidence="1" id="KW-0812">Transmembrane</keyword>
<feature type="transmembrane region" description="Helical" evidence="1">
    <location>
        <begin position="16"/>
        <end position="49"/>
    </location>
</feature>
<dbReference type="EMBL" id="BALE01000048">
    <property type="protein sequence ID" value="GAN55518.1"/>
    <property type="molecule type" value="Genomic_DNA"/>
</dbReference>
<reference evidence="2 3" key="1">
    <citation type="submission" date="2012-10" db="EMBL/GenBank/DDBJ databases">
        <title>Genome sequencing of Tanticharoenia sakaeratensis NBRC 103193.</title>
        <authorList>
            <person name="Azuma Y."/>
            <person name="Hadano H."/>
            <person name="Hirakawa H."/>
            <person name="Matsushita K."/>
        </authorList>
    </citation>
    <scope>NUCLEOTIDE SEQUENCE [LARGE SCALE GENOMIC DNA]</scope>
    <source>
        <strain evidence="2 3">NBRC 103193</strain>
    </source>
</reference>
<organism evidence="2 3">
    <name type="scientific">Tanticharoenia sakaeratensis NBRC 103193</name>
    <dbReference type="NCBI Taxonomy" id="1231623"/>
    <lineage>
        <taxon>Bacteria</taxon>
        <taxon>Pseudomonadati</taxon>
        <taxon>Pseudomonadota</taxon>
        <taxon>Alphaproteobacteria</taxon>
        <taxon>Acetobacterales</taxon>
        <taxon>Acetobacteraceae</taxon>
        <taxon>Tanticharoenia</taxon>
    </lineage>
</organism>
<comment type="caution">
    <text evidence="2">The sequence shown here is derived from an EMBL/GenBank/DDBJ whole genome shotgun (WGS) entry which is preliminary data.</text>
</comment>
<feature type="transmembrane region" description="Helical" evidence="1">
    <location>
        <begin position="98"/>
        <end position="120"/>
    </location>
</feature>
<proteinExistence type="predicted"/>
<sequence length="156" mass="16861">MTGATVTSKALATVKWWQVIGLAIVLVVFPAYSLVSLAYLAPVLVIYALRPDVGESAAMPALFFVLAVALHPLHALWLEGGDWATGRAMLTDVRSLCAVYLAGASAWVIVDLATMALRLVHLRARKAQAARLMEEARMLRAEWQIPEPEAAPAEPT</sequence>
<keyword evidence="3" id="KW-1185">Reference proteome</keyword>
<dbReference type="STRING" id="1231623.Tasa_048_143"/>
<keyword evidence="1" id="KW-1133">Transmembrane helix</keyword>
<feature type="transmembrane region" description="Helical" evidence="1">
    <location>
        <begin position="61"/>
        <end position="78"/>
    </location>
</feature>
<dbReference type="AlphaFoldDB" id="A0A0D6MQH1"/>
<evidence type="ECO:0000313" key="3">
    <source>
        <dbReference type="Proteomes" id="UP000032679"/>
    </source>
</evidence>
<name>A0A0D6MQH1_9PROT</name>
<dbReference type="RefSeq" id="WP_048850700.1">
    <property type="nucleotide sequence ID" value="NZ_BALE01000048.1"/>
</dbReference>
<accession>A0A0D6MQH1</accession>
<evidence type="ECO:0000256" key="1">
    <source>
        <dbReference type="SAM" id="Phobius"/>
    </source>
</evidence>
<evidence type="ECO:0000313" key="2">
    <source>
        <dbReference type="EMBL" id="GAN55518.1"/>
    </source>
</evidence>